<dbReference type="CDD" id="cd03791">
    <property type="entry name" value="GT5_Glycogen_synthase_DULL1-like"/>
    <property type="match status" value="1"/>
</dbReference>
<evidence type="ECO:0000256" key="1">
    <source>
        <dbReference type="ARBA" id="ARBA00001478"/>
    </source>
</evidence>
<feature type="region of interest" description="Disordered" evidence="15">
    <location>
        <begin position="57"/>
        <end position="111"/>
    </location>
</feature>
<gene>
    <name evidence="17" type="ORF">FH972_000217</name>
</gene>
<evidence type="ECO:0000256" key="5">
    <source>
        <dbReference type="ARBA" id="ARBA00010281"/>
    </source>
</evidence>
<evidence type="ECO:0000256" key="3">
    <source>
        <dbReference type="ARBA" id="ARBA00004602"/>
    </source>
</evidence>
<accession>A0A5N6Q847</accession>
<dbReference type="PANTHER" id="PTHR46083">
    <property type="match status" value="1"/>
</dbReference>
<evidence type="ECO:0000256" key="4">
    <source>
        <dbReference type="ARBA" id="ARBA00004727"/>
    </source>
</evidence>
<dbReference type="Pfam" id="PF08323">
    <property type="entry name" value="Glyco_transf_5"/>
    <property type="match status" value="1"/>
</dbReference>
<keyword evidence="12" id="KW-0809">Transit peptide</keyword>
<keyword evidence="10" id="KW-0808">Transferase</keyword>
<dbReference type="GO" id="GO:0004373">
    <property type="term" value="F:alpha-1,4-glucan glucosyltransferase (UDP-glucose donor) activity"/>
    <property type="evidence" value="ECO:0007669"/>
    <property type="project" value="InterPro"/>
</dbReference>
<keyword evidence="8" id="KW-0934">Plastid</keyword>
<evidence type="ECO:0000256" key="9">
    <source>
        <dbReference type="ARBA" id="ARBA00022676"/>
    </source>
</evidence>
<dbReference type="PANTHER" id="PTHR46083:SF5">
    <property type="entry name" value="STARCH SYNTHASE 3, CHLOROPLASTIC_AMYLOPLASTIC"/>
    <property type="match status" value="1"/>
</dbReference>
<dbReference type="GO" id="GO:0010021">
    <property type="term" value="P:amylopectin biosynthetic process"/>
    <property type="evidence" value="ECO:0007669"/>
    <property type="project" value="UniProtKB-ARBA"/>
</dbReference>
<dbReference type="Gene3D" id="2.60.40.10">
    <property type="entry name" value="Immunoglobulins"/>
    <property type="match status" value="2"/>
</dbReference>
<feature type="region of interest" description="Disordered" evidence="15">
    <location>
        <begin position="347"/>
        <end position="374"/>
    </location>
</feature>
<feature type="compositionally biased region" description="Basic and acidic residues" evidence="15">
    <location>
        <begin position="155"/>
        <end position="183"/>
    </location>
</feature>
<dbReference type="Pfam" id="PF16760">
    <property type="entry name" value="CBM53"/>
    <property type="match status" value="3"/>
</dbReference>
<evidence type="ECO:0000259" key="16">
    <source>
        <dbReference type="SMART" id="SM01066"/>
    </source>
</evidence>
<dbReference type="InterPro" id="IPR013534">
    <property type="entry name" value="Starch_synth_cat_dom"/>
</dbReference>
<dbReference type="GO" id="GO:0019252">
    <property type="term" value="P:starch biosynthetic process"/>
    <property type="evidence" value="ECO:0007669"/>
    <property type="project" value="UniProtKB-UniPathway"/>
</dbReference>
<organism evidence="17 18">
    <name type="scientific">Carpinus fangiana</name>
    <dbReference type="NCBI Taxonomy" id="176857"/>
    <lineage>
        <taxon>Eukaryota</taxon>
        <taxon>Viridiplantae</taxon>
        <taxon>Streptophyta</taxon>
        <taxon>Embryophyta</taxon>
        <taxon>Tracheophyta</taxon>
        <taxon>Spermatophyta</taxon>
        <taxon>Magnoliopsida</taxon>
        <taxon>eudicotyledons</taxon>
        <taxon>Gunneridae</taxon>
        <taxon>Pentapetalae</taxon>
        <taxon>rosids</taxon>
        <taxon>fabids</taxon>
        <taxon>Fagales</taxon>
        <taxon>Betulaceae</taxon>
        <taxon>Carpinus</taxon>
    </lineage>
</organism>
<feature type="domain" description="Carbohydrate binding module family 25" evidence="16">
    <location>
        <begin position="568"/>
        <end position="657"/>
    </location>
</feature>
<protein>
    <recommendedName>
        <fullName evidence="6">starch synthase</fullName>
        <ecNumber evidence="6">2.4.1.21</ecNumber>
    </recommendedName>
    <alternativeName>
        <fullName evidence="14">Soluble starch synthase III</fullName>
    </alternativeName>
</protein>
<dbReference type="GO" id="GO:2001070">
    <property type="term" value="F:starch binding"/>
    <property type="evidence" value="ECO:0007669"/>
    <property type="project" value="InterPro"/>
</dbReference>
<evidence type="ECO:0000256" key="13">
    <source>
        <dbReference type="ARBA" id="ARBA00023234"/>
    </source>
</evidence>
<dbReference type="GO" id="GO:0009501">
    <property type="term" value="C:amyloplast"/>
    <property type="evidence" value="ECO:0007669"/>
    <property type="project" value="UniProtKB-SubCell"/>
</dbReference>
<evidence type="ECO:0000313" key="18">
    <source>
        <dbReference type="Proteomes" id="UP000327013"/>
    </source>
</evidence>
<evidence type="ECO:0000256" key="12">
    <source>
        <dbReference type="ARBA" id="ARBA00022946"/>
    </source>
</evidence>
<evidence type="ECO:0000256" key="11">
    <source>
        <dbReference type="ARBA" id="ARBA00022922"/>
    </source>
</evidence>
<dbReference type="EMBL" id="CM017321">
    <property type="protein sequence ID" value="KAE7995418.1"/>
    <property type="molecule type" value="Genomic_DNA"/>
</dbReference>
<keyword evidence="18" id="KW-1185">Reference proteome</keyword>
<dbReference type="UniPathway" id="UPA00152"/>
<dbReference type="InterPro" id="IPR013783">
    <property type="entry name" value="Ig-like_fold"/>
</dbReference>
<dbReference type="InterPro" id="IPR011835">
    <property type="entry name" value="GS/SS"/>
</dbReference>
<dbReference type="InterPro" id="IPR005085">
    <property type="entry name" value="CBM25"/>
</dbReference>
<dbReference type="Proteomes" id="UP000327013">
    <property type="component" value="Chromosome 1"/>
</dbReference>
<dbReference type="OrthoDB" id="2018403at2759"/>
<evidence type="ECO:0000256" key="7">
    <source>
        <dbReference type="ARBA" id="ARBA00022528"/>
    </source>
</evidence>
<dbReference type="GO" id="GO:0009011">
    <property type="term" value="F:alpha-1,4-glucan glucosyltransferase (ADP-glucose donor) activity"/>
    <property type="evidence" value="ECO:0007669"/>
    <property type="project" value="UniProtKB-EC"/>
</dbReference>
<feature type="domain" description="Carbohydrate binding module family 25" evidence="16">
    <location>
        <begin position="231"/>
        <end position="316"/>
    </location>
</feature>
<dbReference type="HAMAP" id="MF_00484">
    <property type="entry name" value="Glycogen_synth"/>
    <property type="match status" value="1"/>
</dbReference>
<evidence type="ECO:0000313" key="17">
    <source>
        <dbReference type="EMBL" id="KAE7995418.1"/>
    </source>
</evidence>
<dbReference type="GO" id="GO:0009507">
    <property type="term" value="C:chloroplast"/>
    <property type="evidence" value="ECO:0007669"/>
    <property type="project" value="UniProtKB-SubCell"/>
</dbReference>
<keyword evidence="9" id="KW-0328">Glycosyltransferase</keyword>
<reference evidence="17 18" key="1">
    <citation type="submission" date="2019-06" db="EMBL/GenBank/DDBJ databases">
        <title>A chromosomal-level reference genome of Carpinus fangiana (Coryloideae, Betulaceae).</title>
        <authorList>
            <person name="Yang X."/>
            <person name="Wang Z."/>
            <person name="Zhang L."/>
            <person name="Hao G."/>
            <person name="Liu J."/>
            <person name="Yang Y."/>
        </authorList>
    </citation>
    <scope>NUCLEOTIDE SEQUENCE [LARGE SCALE GENOMIC DNA]</scope>
    <source>
        <strain evidence="17">Cfa_2016G</strain>
        <tissue evidence="17">Leaf</tissue>
    </source>
</reference>
<evidence type="ECO:0000256" key="8">
    <source>
        <dbReference type="ARBA" id="ARBA00022640"/>
    </source>
</evidence>
<keyword evidence="7" id="KW-0150">Chloroplast</keyword>
<feature type="domain" description="Carbohydrate binding module family 25" evidence="16">
    <location>
        <begin position="406"/>
        <end position="497"/>
    </location>
</feature>
<dbReference type="FunFam" id="3.40.50.2000:FF:000165">
    <property type="entry name" value="Starch synthase, chloroplastic/amyloplastic"/>
    <property type="match status" value="1"/>
</dbReference>
<comment type="subcellular location">
    <subcellularLocation>
        <location evidence="3">Plastid</location>
        <location evidence="3">Amyloplast</location>
    </subcellularLocation>
    <subcellularLocation>
        <location evidence="2">Plastid</location>
        <location evidence="2">Chloroplast</location>
    </subcellularLocation>
</comment>
<sequence length="1114" mass="127643">MDVALLTQRPLSCWTVFNQRRHLKFKPFLGFFPHGRITRFSQSSSWQKECQGVGVTASADFSKRRQKKMSNARPKGPAPEGLTPKTPARTSTQKRDQTNNEEKEGSIEAIGETNDISDIAVSNQVLKNGSIVRVDKDVAELQKTETDSESDIENIPDRMASEGRQLDDRKTDDTTKDKSTKTDEKMIEEVSLKLKLEMEANLRKEKIEMLAEENFSRGNKMFVFPQLVKPDQDIEVFLNRSLSILNNETDVLIMGAFNDWRWKSFTMRLKKAHLKGDWWSCQVHVPKEAYKMDFVFFNGQNVYDNNDTKDFCVTVEGGMDVFDFEDFLLEEKRKELEKLAKEQAERERQIEEQRQIEAEKAAREADRAQAREETERRREVLNQFMKKAARSVDNVWYIEPSEFKGEDLVRLYYNKISGPLAHSKELWIHGGHNGWKDGLSIVERLVSFEEKNGDWWYADVVVPDRALVLDWVFADGPPQNAVVYDNNHRQDFHAIVPKGVPEELYWVEEEQEIFRKLQKERRLREEAVRAKAERTAHMKAETKERSLKRFLLSQKHIVYTEPLDVQAGSTVTVFYNPANTVLNGKPEVWFRCSFNRWTHRKGPLPPQRMLSADNNTHVKATVKVPLDAYMMDFVFSEKEDGGIFDNKNGMDYHIPVFGGIAKEPPMHIVHISVEMAPIAKVGGLGDVVTSLSRAVQDLNHNVDIILPKYDCLNLSNVKDFQYNRSYSWGGTEIKVWFGKVEGLSVYFLEPQNGFFWAGSIYGGRNDAERFGFFCHAALEFLLQSGFHPDIIHCHDWSSAPVAWLFKEHYVHYGLSKARVVFTIHNLEFGAHFIGKAMEYSDKATTVSHTYSKEVARNPAVAPHLYKFHGILNGIDPDIWDPYNDKFIPVSYTSDNVVEGKRAAKEALQQRLGLKTSDLPLVGVITRLTNQKGIHLIKHAIWRTLDRNGQVVLLGSAPDPRVQNDFVNLANQLHSIHGDRARLCLTYDEPLSHLIYAGADFILVPSLFEPCGLTQLIAMRYGSIPVVRKTGGLYDTVYDVDHDKERAQANGLEPNGFNFDGADAAGVDYALNRAISAWYDGRDWFNSLCKGVMEQDWSWNRPALEYMELYHAARK</sequence>
<feature type="compositionally biased region" description="Basic and acidic residues" evidence="15">
    <location>
        <begin position="93"/>
        <end position="106"/>
    </location>
</feature>
<evidence type="ECO:0000256" key="14">
    <source>
        <dbReference type="ARBA" id="ARBA00079503"/>
    </source>
</evidence>
<dbReference type="AlphaFoldDB" id="A0A5N6Q847"/>
<dbReference type="EC" id="2.4.1.21" evidence="6"/>
<keyword evidence="13" id="KW-0035">Amyloplast</keyword>
<feature type="region of interest" description="Disordered" evidence="15">
    <location>
        <begin position="142"/>
        <end position="183"/>
    </location>
</feature>
<name>A0A5N6Q847_9ROSI</name>
<evidence type="ECO:0000256" key="6">
    <source>
        <dbReference type="ARBA" id="ARBA00012588"/>
    </source>
</evidence>
<comment type="similarity">
    <text evidence="5">Belongs to the glycosyltransferase 1 family. Bacterial/plant glycogen synthase subfamily.</text>
</comment>
<evidence type="ECO:0000256" key="15">
    <source>
        <dbReference type="SAM" id="MobiDB-lite"/>
    </source>
</evidence>
<dbReference type="SUPFAM" id="SSF53756">
    <property type="entry name" value="UDP-Glycosyltransferase/glycogen phosphorylase"/>
    <property type="match status" value="1"/>
</dbReference>
<evidence type="ECO:0000256" key="2">
    <source>
        <dbReference type="ARBA" id="ARBA00004229"/>
    </source>
</evidence>
<comment type="pathway">
    <text evidence="4">Glycan biosynthesis; starch biosynthesis.</text>
</comment>
<comment type="catalytic activity">
    <reaction evidence="1">
        <text>[(1-&gt;4)-alpha-D-glucosyl](n) + ADP-alpha-D-glucose = [(1-&gt;4)-alpha-D-glucosyl](n+1) + ADP + H(+)</text>
        <dbReference type="Rhea" id="RHEA:18189"/>
        <dbReference type="Rhea" id="RHEA-COMP:9584"/>
        <dbReference type="Rhea" id="RHEA-COMP:9587"/>
        <dbReference type="ChEBI" id="CHEBI:15378"/>
        <dbReference type="ChEBI" id="CHEBI:15444"/>
        <dbReference type="ChEBI" id="CHEBI:57498"/>
        <dbReference type="ChEBI" id="CHEBI:456216"/>
        <dbReference type="EC" id="2.4.1.21"/>
    </reaction>
</comment>
<keyword evidence="11" id="KW-0750">Starch biosynthesis</keyword>
<dbReference type="SMART" id="SM01066">
    <property type="entry name" value="CBM_25"/>
    <property type="match status" value="3"/>
</dbReference>
<evidence type="ECO:0000256" key="10">
    <source>
        <dbReference type="ARBA" id="ARBA00022679"/>
    </source>
</evidence>
<dbReference type="Gene3D" id="3.40.50.2000">
    <property type="entry name" value="Glycogen Phosphorylase B"/>
    <property type="match status" value="2"/>
</dbReference>
<proteinExistence type="inferred from homology"/>